<evidence type="ECO:0000256" key="1">
    <source>
        <dbReference type="ARBA" id="ARBA00022468"/>
    </source>
</evidence>
<dbReference type="AlphaFoldDB" id="A0A7K9EBC1"/>
<dbReference type="Pfam" id="PF00620">
    <property type="entry name" value="RhoGAP"/>
    <property type="match status" value="1"/>
</dbReference>
<dbReference type="InterPro" id="IPR008936">
    <property type="entry name" value="Rho_GTPase_activation_prot"/>
</dbReference>
<feature type="non-terminal residue" evidence="4">
    <location>
        <position position="1"/>
    </location>
</feature>
<gene>
    <name evidence="4" type="primary">Arhgap27_0</name>
    <name evidence="4" type="ORF">BARMAR_R12595</name>
</gene>
<dbReference type="EMBL" id="VWZK01010694">
    <property type="protein sequence ID" value="NXG73974.1"/>
    <property type="molecule type" value="Genomic_DNA"/>
</dbReference>
<dbReference type="SMART" id="SM00324">
    <property type="entry name" value="RhoGAP"/>
    <property type="match status" value="1"/>
</dbReference>
<dbReference type="InterPro" id="IPR000198">
    <property type="entry name" value="RhoGAP_dom"/>
</dbReference>
<protein>
    <submittedName>
        <fullName evidence="4">RHG27 protein</fullName>
    </submittedName>
</protein>
<dbReference type="GO" id="GO:0005096">
    <property type="term" value="F:GTPase activator activity"/>
    <property type="evidence" value="ECO:0007669"/>
    <property type="project" value="UniProtKB-KW"/>
</dbReference>
<feature type="region of interest" description="Disordered" evidence="2">
    <location>
        <begin position="53"/>
        <end position="84"/>
    </location>
</feature>
<comment type="caution">
    <text evidence="4">The sequence shown here is derived from an EMBL/GenBank/DDBJ whole genome shotgun (WGS) entry which is preliminary data.</text>
</comment>
<dbReference type="SUPFAM" id="SSF48350">
    <property type="entry name" value="GTPase activation domain, GAP"/>
    <property type="match status" value="2"/>
</dbReference>
<evidence type="ECO:0000313" key="5">
    <source>
        <dbReference type="Proteomes" id="UP000578343"/>
    </source>
</evidence>
<accession>A0A7K9EBC1</accession>
<dbReference type="Gene3D" id="1.10.555.10">
    <property type="entry name" value="Rho GTPase activation protein"/>
    <property type="match status" value="2"/>
</dbReference>
<reference evidence="4 5" key="1">
    <citation type="submission" date="2019-09" db="EMBL/GenBank/DDBJ databases">
        <title>Bird 10,000 Genomes (B10K) Project - Family phase.</title>
        <authorList>
            <person name="Zhang G."/>
        </authorList>
    </citation>
    <scope>NUCLEOTIDE SEQUENCE [LARGE SCALE GENOMIC DNA]</scope>
    <source>
        <strain evidence="4">B10K-DU-001-21</strain>
        <tissue evidence="4">Muscle</tissue>
    </source>
</reference>
<feature type="domain" description="Rho-GAP" evidence="3">
    <location>
        <begin position="1"/>
        <end position="144"/>
    </location>
</feature>
<dbReference type="InterPro" id="IPR050729">
    <property type="entry name" value="Rho-GAP"/>
</dbReference>
<dbReference type="PROSITE" id="PS50238">
    <property type="entry name" value="RHOGAP"/>
    <property type="match status" value="1"/>
</dbReference>
<name>A0A7K9EBC1_BARMA</name>
<dbReference type="OrthoDB" id="79452at2759"/>
<evidence type="ECO:0000313" key="4">
    <source>
        <dbReference type="EMBL" id="NXG73974.1"/>
    </source>
</evidence>
<keyword evidence="5" id="KW-1185">Reference proteome</keyword>
<organism evidence="4 5">
    <name type="scientific">Baryphthengus martii</name>
    <name type="common">Rufous motmot</name>
    <dbReference type="NCBI Taxonomy" id="176943"/>
    <lineage>
        <taxon>Eukaryota</taxon>
        <taxon>Metazoa</taxon>
        <taxon>Chordata</taxon>
        <taxon>Craniata</taxon>
        <taxon>Vertebrata</taxon>
        <taxon>Euteleostomi</taxon>
        <taxon>Archelosauria</taxon>
        <taxon>Archosauria</taxon>
        <taxon>Dinosauria</taxon>
        <taxon>Saurischia</taxon>
        <taxon>Theropoda</taxon>
        <taxon>Coelurosauria</taxon>
        <taxon>Aves</taxon>
        <taxon>Neognathae</taxon>
        <taxon>Neoaves</taxon>
        <taxon>Telluraves</taxon>
        <taxon>Coraciimorphae</taxon>
        <taxon>Coraciiformes</taxon>
        <taxon>Momotidae</taxon>
        <taxon>Baryphthengus</taxon>
    </lineage>
</organism>
<dbReference type="GO" id="GO:0007165">
    <property type="term" value="P:signal transduction"/>
    <property type="evidence" value="ECO:0007669"/>
    <property type="project" value="InterPro"/>
</dbReference>
<sequence>ADEQLDLDDGRWEDIHVVTGALKLFFRELPEPLVPFSHFDKFIAAISPLPPPLQVTPTSPPPKPTPAAGWGPGPGFGDTLGDTVPRPRRVIEYKEENRMSVQSVAIVFGPTLLRPASEEGNMAMHMVFQNQVVEHILNQYSYIFPD</sequence>
<keyword evidence="1" id="KW-0343">GTPase activation</keyword>
<dbReference type="GO" id="GO:0005737">
    <property type="term" value="C:cytoplasm"/>
    <property type="evidence" value="ECO:0007669"/>
    <property type="project" value="TreeGrafter"/>
</dbReference>
<evidence type="ECO:0000259" key="3">
    <source>
        <dbReference type="PROSITE" id="PS50238"/>
    </source>
</evidence>
<dbReference type="PANTHER" id="PTHR23176:SF104">
    <property type="entry name" value="RHO GTPASE-ACTIVATING PROTEIN 27"/>
    <property type="match status" value="1"/>
</dbReference>
<evidence type="ECO:0000256" key="2">
    <source>
        <dbReference type="SAM" id="MobiDB-lite"/>
    </source>
</evidence>
<dbReference type="Proteomes" id="UP000578343">
    <property type="component" value="Unassembled WGS sequence"/>
</dbReference>
<dbReference type="PANTHER" id="PTHR23176">
    <property type="entry name" value="RHO/RAC/CDC GTPASE-ACTIVATING PROTEIN"/>
    <property type="match status" value="1"/>
</dbReference>
<feature type="compositionally biased region" description="Pro residues" evidence="2">
    <location>
        <begin position="53"/>
        <end position="65"/>
    </location>
</feature>
<feature type="non-terminal residue" evidence="4">
    <location>
        <position position="146"/>
    </location>
</feature>
<proteinExistence type="predicted"/>